<evidence type="ECO:0000259" key="4">
    <source>
        <dbReference type="PROSITE" id="PS51140"/>
    </source>
</evidence>
<dbReference type="GO" id="GO:0004519">
    <property type="term" value="F:endonuclease activity"/>
    <property type="evidence" value="ECO:0007669"/>
    <property type="project" value="TreeGrafter"/>
</dbReference>
<dbReference type="InterPro" id="IPR056720">
    <property type="entry name" value="DUF7818"/>
</dbReference>
<feature type="region of interest" description="Disordered" evidence="2">
    <location>
        <begin position="113"/>
        <end position="142"/>
    </location>
</feature>
<feature type="compositionally biased region" description="Basic and acidic residues" evidence="2">
    <location>
        <begin position="1485"/>
        <end position="1501"/>
    </location>
</feature>
<evidence type="ECO:0000313" key="6">
    <source>
        <dbReference type="Proteomes" id="UP000727407"/>
    </source>
</evidence>
<name>A0A8J4TUY7_CLAMG</name>
<dbReference type="OrthoDB" id="3231855at2759"/>
<evidence type="ECO:0000313" key="5">
    <source>
        <dbReference type="EMBL" id="KAF5902290.1"/>
    </source>
</evidence>
<dbReference type="InterPro" id="IPR036063">
    <property type="entry name" value="Smr_dom_sf"/>
</dbReference>
<dbReference type="Gene3D" id="3.30.1370.110">
    <property type="match status" value="1"/>
</dbReference>
<dbReference type="PROSITE" id="PS51140">
    <property type="entry name" value="CUE"/>
    <property type="match status" value="1"/>
</dbReference>
<dbReference type="Proteomes" id="UP000727407">
    <property type="component" value="Unassembled WGS sequence"/>
</dbReference>
<dbReference type="InterPro" id="IPR052772">
    <property type="entry name" value="Endo/PolyKinase_Domain-Protein"/>
</dbReference>
<dbReference type="PANTHER" id="PTHR46535">
    <property type="entry name" value="NEDD4-BINDING PROTEIN 2"/>
    <property type="match status" value="1"/>
</dbReference>
<protein>
    <submittedName>
        <fullName evidence="5">NEDD4-binding protein 2</fullName>
    </submittedName>
</protein>
<feature type="compositionally biased region" description="Low complexity" evidence="2">
    <location>
        <begin position="25"/>
        <end position="43"/>
    </location>
</feature>
<feature type="compositionally biased region" description="Low complexity" evidence="2">
    <location>
        <begin position="118"/>
        <end position="131"/>
    </location>
</feature>
<feature type="compositionally biased region" description="Polar residues" evidence="2">
    <location>
        <begin position="133"/>
        <end position="142"/>
    </location>
</feature>
<dbReference type="Pfam" id="PF25126">
    <property type="entry name" value="DUF7818"/>
    <property type="match status" value="1"/>
</dbReference>
<feature type="region of interest" description="Disordered" evidence="2">
    <location>
        <begin position="809"/>
        <end position="837"/>
    </location>
</feature>
<dbReference type="InterPro" id="IPR002625">
    <property type="entry name" value="Smr_dom"/>
</dbReference>
<feature type="coiled-coil region" evidence="1">
    <location>
        <begin position="1233"/>
        <end position="1264"/>
    </location>
</feature>
<dbReference type="Pfam" id="PF13671">
    <property type="entry name" value="AAA_33"/>
    <property type="match status" value="1"/>
</dbReference>
<dbReference type="Gene3D" id="1.10.8.10">
    <property type="entry name" value="DNA helicase RuvA subunit, C-terminal domain"/>
    <property type="match status" value="1"/>
</dbReference>
<feature type="region of interest" description="Disordered" evidence="2">
    <location>
        <begin position="705"/>
        <end position="758"/>
    </location>
</feature>
<dbReference type="SUPFAM" id="SSF46934">
    <property type="entry name" value="UBA-like"/>
    <property type="match status" value="1"/>
</dbReference>
<feature type="domain" description="Smr" evidence="3">
    <location>
        <begin position="1587"/>
        <end position="1616"/>
    </location>
</feature>
<feature type="compositionally biased region" description="Basic and acidic residues" evidence="2">
    <location>
        <begin position="859"/>
        <end position="870"/>
    </location>
</feature>
<evidence type="ECO:0000259" key="3">
    <source>
        <dbReference type="PROSITE" id="PS50828"/>
    </source>
</evidence>
<feature type="region of interest" description="Disordered" evidence="2">
    <location>
        <begin position="1"/>
        <end position="44"/>
    </location>
</feature>
<evidence type="ECO:0000256" key="1">
    <source>
        <dbReference type="SAM" id="Coils"/>
    </source>
</evidence>
<proteinExistence type="predicted"/>
<dbReference type="SUPFAM" id="SSF52540">
    <property type="entry name" value="P-loop containing nucleoside triphosphate hydrolases"/>
    <property type="match status" value="1"/>
</dbReference>
<dbReference type="InterPro" id="IPR041801">
    <property type="entry name" value="N4BP2_CUE"/>
</dbReference>
<feature type="region of interest" description="Disordered" evidence="2">
    <location>
        <begin position="649"/>
        <end position="693"/>
    </location>
</feature>
<evidence type="ECO:0000256" key="2">
    <source>
        <dbReference type="SAM" id="MobiDB-lite"/>
    </source>
</evidence>
<dbReference type="InterPro" id="IPR027417">
    <property type="entry name" value="P-loop_NTPase"/>
</dbReference>
<feature type="region of interest" description="Disordered" evidence="2">
    <location>
        <begin position="1477"/>
        <end position="1501"/>
    </location>
</feature>
<organism evidence="5 6">
    <name type="scientific">Clarias magur</name>
    <name type="common">Asian catfish</name>
    <name type="synonym">Macropteronotus magur</name>
    <dbReference type="NCBI Taxonomy" id="1594786"/>
    <lineage>
        <taxon>Eukaryota</taxon>
        <taxon>Metazoa</taxon>
        <taxon>Chordata</taxon>
        <taxon>Craniata</taxon>
        <taxon>Vertebrata</taxon>
        <taxon>Euteleostomi</taxon>
        <taxon>Actinopterygii</taxon>
        <taxon>Neopterygii</taxon>
        <taxon>Teleostei</taxon>
        <taxon>Ostariophysi</taxon>
        <taxon>Siluriformes</taxon>
        <taxon>Clariidae</taxon>
        <taxon>Clarias</taxon>
    </lineage>
</organism>
<dbReference type="Gene3D" id="3.40.50.300">
    <property type="entry name" value="P-loop containing nucleotide triphosphate hydrolases"/>
    <property type="match status" value="1"/>
</dbReference>
<gene>
    <name evidence="5" type="ORF">DAT39_008044</name>
</gene>
<dbReference type="EMBL" id="QNUK01000094">
    <property type="protein sequence ID" value="KAF5902290.1"/>
    <property type="molecule type" value="Genomic_DNA"/>
</dbReference>
<dbReference type="PROSITE" id="PS50828">
    <property type="entry name" value="SMR"/>
    <property type="match status" value="1"/>
</dbReference>
<dbReference type="PANTHER" id="PTHR46535:SF1">
    <property type="entry name" value="NEDD4-BINDING PROTEIN 2"/>
    <property type="match status" value="1"/>
</dbReference>
<dbReference type="InterPro" id="IPR056718">
    <property type="entry name" value="DUF7816"/>
</dbReference>
<feature type="domain" description="CUE" evidence="4">
    <location>
        <begin position="45"/>
        <end position="88"/>
    </location>
</feature>
<comment type="caution">
    <text evidence="5">The sequence shown here is derived from an EMBL/GenBank/DDBJ whole genome shotgun (WGS) entry which is preliminary data.</text>
</comment>
<dbReference type="SMART" id="SM01162">
    <property type="entry name" value="DUF1771"/>
    <property type="match status" value="1"/>
</dbReference>
<feature type="compositionally biased region" description="Polar residues" evidence="2">
    <location>
        <begin position="813"/>
        <end position="828"/>
    </location>
</feature>
<feature type="compositionally biased region" description="Polar residues" evidence="2">
    <location>
        <begin position="922"/>
        <end position="932"/>
    </location>
</feature>
<dbReference type="InterPro" id="IPR003892">
    <property type="entry name" value="CUE"/>
</dbReference>
<keyword evidence="1" id="KW-0175">Coiled coil</keyword>
<feature type="region of interest" description="Disordered" evidence="2">
    <location>
        <begin position="911"/>
        <end position="932"/>
    </location>
</feature>
<dbReference type="InterPro" id="IPR013899">
    <property type="entry name" value="DUF1771"/>
</dbReference>
<dbReference type="GO" id="GO:0043130">
    <property type="term" value="F:ubiquitin binding"/>
    <property type="evidence" value="ECO:0007669"/>
    <property type="project" value="InterPro"/>
</dbReference>
<dbReference type="CDD" id="cd14365">
    <property type="entry name" value="CUE_N4BP2"/>
    <property type="match status" value="1"/>
</dbReference>
<dbReference type="CDD" id="cd14279">
    <property type="entry name" value="CUE"/>
    <property type="match status" value="1"/>
</dbReference>
<feature type="compositionally biased region" description="Polar residues" evidence="2">
    <location>
        <begin position="749"/>
        <end position="758"/>
    </location>
</feature>
<feature type="region of interest" description="Disordered" evidence="2">
    <location>
        <begin position="849"/>
        <end position="880"/>
    </location>
</feature>
<sequence>MPKKKKNGHGAGESVGAHENPGPNGSAAGARALSGSAGSGLSSQDRDEIVRSMHDMFSHLDPDVIYIVLSEADFKVENAMDALLELSGAAEGKTTASPSLSGFEMAAALLEPHHPSHTRSSTASSVVSAASNYEGSHQELTPGTTCLTEEYDCLIDQELESLTTLNPLPSSTMISTLPLSSESVPLSSGAPRSPLLAKEALMDLDQIDVEYNSNTKTGGAQRNTSPINKLSFGGVSLPQESGIALDFSHLTQESNCAAPRPSAFKAYRKSDQFPKQMSAAGPHSQSLHTLWNVQAPDFNPGMNGPAFITPVVQGPNPWTTNATSMSQWVHSRPVAQAPLKPSATVPRSWMVSPQSRLKLEGQVLVLLRGAPGSGKSTLASALLQQNPGGVVLSTDEYFTHDGVYRYEPAVLGEAHACNHQRAKEAFEKNLTPIIIDNTNLQSWEMRPYVALAQKHKYRVLFREPNTWWKTKPRELEKRTKHGVTKEKIRRMLENQDRHVSVQGIMASQPKSTAIYGVDVCHTHPTEQPSVSRPDLVGDSGIGKPGSYLSSSLPDVSSVDYKFSSTSANVSAAESMFGSHGSKECLSAKENVTGLIEASDAELLDGADLDRELDACMKVSGQNDCDINKDLGLFEARDLEQPVMFAESIGQRVKRTREQNRTPDVDASAPNCDFDDSVKKASQNDPVGDYTGDDVSLNTEQLEFVGDWPSESLEQRRQRSRKSASETVKNPDEGMSNIEEDTAKSDSKCSKLSNSDTPSKTEFQKLLDLLHGDNSHVNQEKTQDFQPLSGDGHHSSSVQLVLPDCVLDFKSERSSNPGQSNTDSPSSINDLGANQDEFSNRGTTVECIDVHTPVNGGKGLEIDSQQKDKPSPKTCLSGSEVEYCSESSQERKKVPGRRAGKTCKLALTFTQQSPSSFPHAGSPVTSRQQPVQNPSPELLFTTHSAFAQTEPQDFALLWRIDQQKSFASESDSCTRQMVVMQGNALRFVPKINKESSSEQEVIPYRVRHEKGSQVEENDLRELPLKQHNLEILSHHFKHVPKETLEDLYEKCHQDMEWTTNLLLDSGENLCRDDEEHVLDYQAAEGCDLVHSAQKQSYHCQVTEELSEPEMNCTRDTVLEEPVSDWETLAVMVSSSTSSTMSIVGGEPENRDGQNIKHLEHQPEEPDQRETLECAPEPSSVIHLNEPVGGNKSVKDIIQPELESEVLQTEVFEDYLDEGLKDEAGGGSAKEEDVNDKTLAQLKEVLHKLEEQRKEQEKERRGQQKNGTMNIQTLELKLTTELALQLTELFGPVGISSGEFSPENCSVMMDLKLAKLLHQKWKETIQEKHRQAALSYHLLQESSVHWGDSQPAEAELWDSAAQFLIGADGYSSLGYQSSVQEGFPFMDHWNVSRPPVSLRDIMLEEQVLQESLEKSRLSRWDLDKKDGAAIVKEKQLFALFPTIDRHFLKDIFRDHNYSLEQTEQFLHTLLDDEPVRTVVASESAPDNSEKGRTPSKERKQKTEIDVAQFQDIEDPEYVDFRTEAMLQRQRQQESFDKAAEAYRQGRKDVASFYAQQGHLHGQKMKEANHRAAVQIFERVNSTLLPQNVLDLHGLHVNEALHHLQQILTAKTVACWSRQ</sequence>
<dbReference type="Pfam" id="PF25125">
    <property type="entry name" value="DUF7817"/>
    <property type="match status" value="1"/>
</dbReference>
<dbReference type="GO" id="GO:0005634">
    <property type="term" value="C:nucleus"/>
    <property type="evidence" value="ECO:0007669"/>
    <property type="project" value="TreeGrafter"/>
</dbReference>
<keyword evidence="6" id="KW-1185">Reference proteome</keyword>
<dbReference type="Pfam" id="PF08590">
    <property type="entry name" value="DUF1771"/>
    <property type="match status" value="1"/>
</dbReference>
<dbReference type="Pfam" id="PF25124">
    <property type="entry name" value="DUF7816"/>
    <property type="match status" value="1"/>
</dbReference>
<dbReference type="InterPro" id="IPR009060">
    <property type="entry name" value="UBA-like_sf"/>
</dbReference>
<dbReference type="InterPro" id="IPR056719">
    <property type="entry name" value="DUF7817"/>
</dbReference>
<accession>A0A8J4TUY7</accession>
<reference evidence="5" key="1">
    <citation type="submission" date="2020-07" db="EMBL/GenBank/DDBJ databases">
        <title>Clarias magur genome sequencing, assembly and annotation.</title>
        <authorList>
            <person name="Kushwaha B."/>
            <person name="Kumar R."/>
            <person name="Das P."/>
            <person name="Joshi C.G."/>
            <person name="Kumar D."/>
            <person name="Nagpure N.S."/>
            <person name="Pandey M."/>
            <person name="Agarwal S."/>
            <person name="Srivastava S."/>
            <person name="Singh M."/>
            <person name="Sahoo L."/>
            <person name="Jayasankar P."/>
            <person name="Meher P.K."/>
            <person name="Koringa P.G."/>
            <person name="Iquebal M.A."/>
            <person name="Das S.P."/>
            <person name="Bit A."/>
            <person name="Patnaik S."/>
            <person name="Patel N."/>
            <person name="Shah T.M."/>
            <person name="Hinsu A."/>
            <person name="Jena J.K."/>
        </authorList>
    </citation>
    <scope>NUCLEOTIDE SEQUENCE</scope>
    <source>
        <strain evidence="5">CIFAMagur01</strain>
        <tissue evidence="5">Testis</tissue>
    </source>
</reference>